<dbReference type="EMBL" id="SNZB01000001">
    <property type="protein sequence ID" value="TDR23599.1"/>
    <property type="molecule type" value="Genomic_DNA"/>
</dbReference>
<keyword evidence="3" id="KW-1185">Reference proteome</keyword>
<dbReference type="AlphaFoldDB" id="A0A4R6XY87"/>
<comment type="caution">
    <text evidence="2">The sequence shown here is derived from an EMBL/GenBank/DDBJ whole genome shotgun (WGS) entry which is preliminary data.</text>
</comment>
<evidence type="ECO:0000313" key="2">
    <source>
        <dbReference type="EMBL" id="TDR23599.1"/>
    </source>
</evidence>
<dbReference type="PANTHER" id="PTHR43312">
    <property type="entry name" value="D-THREO-ALDOSE 1-DEHYDROGENASE"/>
    <property type="match status" value="1"/>
</dbReference>
<proteinExistence type="predicted"/>
<sequence length="304" mass="34399">MLSRRTLNTLLLTWAGLNVTQNFANGSQVINKTIPSSHTTIPAIGMGTWITFDVNQANKQQLDHLIAVLHAFFKGGGRMIDSSPMYGFAQQVLGQILPLVQGKEQLFSATKVWTMGQQNGIAQMHESMKLWGLDQIDLMYVHNMLDWQTQIKTLNDWKQQGLIKYTGITTSHGRRHQALIAMLKSTPVDFVQFSYNISDREAENYLLPLAQDLGVAVVINRPFQTGGLFTRVRNQPLPEWSKDIQCENWAQFFLKFVISHPAVTCAIPATSQVQHMQQNMQALQGDLPDQAMRLEMIKYHESVT</sequence>
<dbReference type="SUPFAM" id="SSF51430">
    <property type="entry name" value="NAD(P)-linked oxidoreductase"/>
    <property type="match status" value="1"/>
</dbReference>
<dbReference type="PANTHER" id="PTHR43312:SF1">
    <property type="entry name" value="NADP-DEPENDENT OXIDOREDUCTASE DOMAIN-CONTAINING PROTEIN"/>
    <property type="match status" value="1"/>
</dbReference>
<accession>A0A4R6XY87</accession>
<dbReference type="Gene3D" id="3.20.20.100">
    <property type="entry name" value="NADP-dependent oxidoreductase domain"/>
    <property type="match status" value="1"/>
</dbReference>
<dbReference type="Pfam" id="PF00248">
    <property type="entry name" value="Aldo_ket_red"/>
    <property type="match status" value="1"/>
</dbReference>
<evidence type="ECO:0000313" key="3">
    <source>
        <dbReference type="Proteomes" id="UP000295724"/>
    </source>
</evidence>
<gene>
    <name evidence="2" type="ORF">C8D91_0463</name>
</gene>
<feature type="domain" description="NADP-dependent oxidoreductase" evidence="1">
    <location>
        <begin position="44"/>
        <end position="292"/>
    </location>
</feature>
<reference evidence="2 3" key="1">
    <citation type="submission" date="2019-03" db="EMBL/GenBank/DDBJ databases">
        <title>Genomic Encyclopedia of Type Strains, Phase IV (KMG-IV): sequencing the most valuable type-strain genomes for metagenomic binning, comparative biology and taxonomic classification.</title>
        <authorList>
            <person name="Goeker M."/>
        </authorList>
    </citation>
    <scope>NUCLEOTIDE SEQUENCE [LARGE SCALE GENOMIC DNA]</scope>
    <source>
        <strain evidence="2 3">DSM 25488</strain>
    </source>
</reference>
<dbReference type="InterPro" id="IPR053135">
    <property type="entry name" value="AKR2_Oxidoreductase"/>
</dbReference>
<dbReference type="InterPro" id="IPR036812">
    <property type="entry name" value="NAD(P)_OxRdtase_dom_sf"/>
</dbReference>
<dbReference type="RefSeq" id="WP_099017774.1">
    <property type="nucleotide sequence ID" value="NZ_NIHB01000001.1"/>
</dbReference>
<dbReference type="InterPro" id="IPR023210">
    <property type="entry name" value="NADP_OxRdtase_dom"/>
</dbReference>
<dbReference type="Proteomes" id="UP000295724">
    <property type="component" value="Unassembled WGS sequence"/>
</dbReference>
<protein>
    <submittedName>
        <fullName evidence="2">Diketogulonate reductase-like aldo/keto reductase</fullName>
    </submittedName>
</protein>
<organism evidence="2 3">
    <name type="scientific">Marinicella litoralis</name>
    <dbReference type="NCBI Taxonomy" id="644220"/>
    <lineage>
        <taxon>Bacteria</taxon>
        <taxon>Pseudomonadati</taxon>
        <taxon>Pseudomonadota</taxon>
        <taxon>Gammaproteobacteria</taxon>
        <taxon>Lysobacterales</taxon>
        <taxon>Marinicellaceae</taxon>
        <taxon>Marinicella</taxon>
    </lineage>
</organism>
<name>A0A4R6XY87_9GAMM</name>
<dbReference type="CDD" id="cd19095">
    <property type="entry name" value="AKR_PA4992-like"/>
    <property type="match status" value="1"/>
</dbReference>
<dbReference type="OrthoDB" id="8563187at2"/>
<evidence type="ECO:0000259" key="1">
    <source>
        <dbReference type="Pfam" id="PF00248"/>
    </source>
</evidence>